<organism evidence="2 3">
    <name type="scientific">Olea europaea subsp. europaea</name>
    <dbReference type="NCBI Taxonomy" id="158383"/>
    <lineage>
        <taxon>Eukaryota</taxon>
        <taxon>Viridiplantae</taxon>
        <taxon>Streptophyta</taxon>
        <taxon>Embryophyta</taxon>
        <taxon>Tracheophyta</taxon>
        <taxon>Spermatophyta</taxon>
        <taxon>Magnoliopsida</taxon>
        <taxon>eudicotyledons</taxon>
        <taxon>Gunneridae</taxon>
        <taxon>Pentapetalae</taxon>
        <taxon>asterids</taxon>
        <taxon>lamiids</taxon>
        <taxon>Lamiales</taxon>
        <taxon>Oleaceae</taxon>
        <taxon>Oleeae</taxon>
        <taxon>Olea</taxon>
    </lineage>
</organism>
<dbReference type="AlphaFoldDB" id="A0A8S0QX06"/>
<feature type="transmembrane region" description="Helical" evidence="1">
    <location>
        <begin position="26"/>
        <end position="48"/>
    </location>
</feature>
<name>A0A8S0QX06_OLEEU</name>
<sequence length="132" mass="14759">MLLAVPKEAHRAEASDFGNDDEESGFLSFICGAASSAIAAAAPSVVNLKMSQERLKKKSEGASEVLAWVDKSRNLKRKEMVQKRNPCSFQKIFEEQEITLDASRHFTGEAKGNWKRHVISAEVYCTCFQLYN</sequence>
<reference evidence="2 3" key="1">
    <citation type="submission" date="2019-12" db="EMBL/GenBank/DDBJ databases">
        <authorList>
            <person name="Alioto T."/>
            <person name="Alioto T."/>
            <person name="Gomez Garrido J."/>
        </authorList>
    </citation>
    <scope>NUCLEOTIDE SEQUENCE [LARGE SCALE GENOMIC DNA]</scope>
</reference>
<keyword evidence="1" id="KW-0472">Membrane</keyword>
<dbReference type="Proteomes" id="UP000594638">
    <property type="component" value="Unassembled WGS sequence"/>
</dbReference>
<evidence type="ECO:0000313" key="2">
    <source>
        <dbReference type="EMBL" id="CAA2970547.1"/>
    </source>
</evidence>
<proteinExistence type="predicted"/>
<keyword evidence="1" id="KW-1133">Transmembrane helix</keyword>
<dbReference type="OrthoDB" id="1939362at2759"/>
<dbReference type="EMBL" id="CACTIH010001976">
    <property type="protein sequence ID" value="CAA2970547.1"/>
    <property type="molecule type" value="Genomic_DNA"/>
</dbReference>
<gene>
    <name evidence="2" type="ORF">OLEA9_A070942</name>
</gene>
<evidence type="ECO:0000256" key="1">
    <source>
        <dbReference type="SAM" id="Phobius"/>
    </source>
</evidence>
<protein>
    <submittedName>
        <fullName evidence="2">Uncharacterized protein</fullName>
    </submittedName>
</protein>
<keyword evidence="3" id="KW-1185">Reference proteome</keyword>
<dbReference type="Gramene" id="OE9A070942T1">
    <property type="protein sequence ID" value="OE9A070942C1"/>
    <property type="gene ID" value="OE9A070942"/>
</dbReference>
<comment type="caution">
    <text evidence="2">The sequence shown here is derived from an EMBL/GenBank/DDBJ whole genome shotgun (WGS) entry which is preliminary data.</text>
</comment>
<keyword evidence="1" id="KW-0812">Transmembrane</keyword>
<accession>A0A8S0QX06</accession>
<evidence type="ECO:0000313" key="3">
    <source>
        <dbReference type="Proteomes" id="UP000594638"/>
    </source>
</evidence>